<dbReference type="EC" id="3.1.1.5" evidence="2 9"/>
<reference evidence="13" key="1">
    <citation type="journal article" date="2017" name="BMC Genomics">
        <title>Gapless genome assembly of Colletotrichum higginsianum reveals chromosome structure and association of transposable elements with secondary metabolite gene clusters.</title>
        <authorList>
            <person name="Dallery J.-F."/>
            <person name="Lapalu N."/>
            <person name="Zampounis A."/>
            <person name="Pigne S."/>
            <person name="Luyten I."/>
            <person name="Amselem J."/>
            <person name="Wittenberg A.H.J."/>
            <person name="Zhou S."/>
            <person name="de Queiroz M.V."/>
            <person name="Robin G.P."/>
            <person name="Auger A."/>
            <person name="Hainaut M."/>
            <person name="Henrissat B."/>
            <person name="Kim K.-T."/>
            <person name="Lee Y.-H."/>
            <person name="Lespinet O."/>
            <person name="Schwartz D.C."/>
            <person name="Thon M.R."/>
            <person name="O'Connell R.J."/>
        </authorList>
    </citation>
    <scope>NUCLEOTIDE SEQUENCE [LARGE SCALE GENOMIC DNA]</scope>
    <source>
        <strain evidence="13">IMI 349063</strain>
    </source>
</reference>
<dbReference type="GO" id="GO:0046475">
    <property type="term" value="P:glycerophospholipid catabolic process"/>
    <property type="evidence" value="ECO:0007669"/>
    <property type="project" value="TreeGrafter"/>
</dbReference>
<evidence type="ECO:0000256" key="6">
    <source>
        <dbReference type="ARBA" id="ARBA00023098"/>
    </source>
</evidence>
<keyword evidence="3 9" id="KW-0732">Signal</keyword>
<organism evidence="12 13">
    <name type="scientific">Colletotrichum higginsianum (strain IMI 349063)</name>
    <name type="common">Crucifer anthracnose fungus</name>
    <dbReference type="NCBI Taxonomy" id="759273"/>
    <lineage>
        <taxon>Eukaryota</taxon>
        <taxon>Fungi</taxon>
        <taxon>Dikarya</taxon>
        <taxon>Ascomycota</taxon>
        <taxon>Pezizomycotina</taxon>
        <taxon>Sordariomycetes</taxon>
        <taxon>Hypocreomycetidae</taxon>
        <taxon>Glomerellales</taxon>
        <taxon>Glomerellaceae</taxon>
        <taxon>Colletotrichum</taxon>
        <taxon>Colletotrichum destructivum species complex</taxon>
    </lineage>
</organism>
<feature type="signal peptide" evidence="9">
    <location>
        <begin position="1"/>
        <end position="23"/>
    </location>
</feature>
<evidence type="ECO:0000256" key="3">
    <source>
        <dbReference type="ARBA" id="ARBA00022729"/>
    </source>
</evidence>
<dbReference type="Pfam" id="PF01735">
    <property type="entry name" value="PLA2_B"/>
    <property type="match status" value="1"/>
</dbReference>
<dbReference type="SMART" id="SM00022">
    <property type="entry name" value="PLAc"/>
    <property type="match status" value="1"/>
</dbReference>
<comment type="caution">
    <text evidence="12">The sequence shown here is derived from an EMBL/GenBank/DDBJ whole genome shotgun (WGS) entry which is preliminary data.</text>
</comment>
<feature type="chain" id="PRO_5008447785" description="Lysophospholipase" evidence="9">
    <location>
        <begin position="24"/>
        <end position="706"/>
    </location>
</feature>
<dbReference type="PANTHER" id="PTHR10728:SF33">
    <property type="entry name" value="LYSOPHOSPHOLIPASE 1-RELATED"/>
    <property type="match status" value="1"/>
</dbReference>
<sequence>MTILDRCSFAGALVLAGLATAQGQGKGDVDPFAPVYATCPSDLRVRPASEGLSRAESSWRAGRGEKVIPALSSYLTLANIDGFDVQGYIQRLNTSNFPVVGLSVSGGGTQSGVGGLGIWQAFDARNPAAVAARTGGLTQVLSYITGLSGGGALTVSTLWLTPETRAANDFVTIDALRKQINFAVDYTVGPDGNQTAYLTDIFENVGAKAETGLPVSVADAFGQFWGTYLPENRTYGNYSDLTLPGTVFSLGEAPMPIVSLSEVVPGQSPSIGGIMWPGRNATNGFNLTSYEVTPFEFGSWRGGRIQAFVPTKYLGTSMSNGTAQNSSECVQGFDKFTFIQGSTAAAFNAWFIDDWYDTPIFARRALRTGPPASSAIVPPPQFKDDGRVILVSQTAESFNQTFNESLWATYPNPFESYSPAMQGIDQLLLVDGSLGGETNPIRPLIIPERGVDFIIVYEASLDAAYNWVNGTNLVNTAQSAAQGNIPFPRIPDVATLVTRNLTRQPTFFGCDAATSPPTPLVLYLPNSPWSGYINFTFFKSSFTDNEFDLTADNAFNLATYGNGTVDPSWPACLACATIRASLTRLGLGLPDKCQECFRRHCWDGEVATRAIAPEDLDPRLRLNPGLSYAEWNRTYWNSQKSTGGGTGGNGSGGGGGGNNAGGGGGGGATPSPSPSPGSSGASITAEIGRAAAAVTVASVIALVALL</sequence>
<evidence type="ECO:0000313" key="13">
    <source>
        <dbReference type="Proteomes" id="UP000092177"/>
    </source>
</evidence>
<keyword evidence="5 8" id="KW-0442">Lipid degradation</keyword>
<keyword evidence="4 8" id="KW-0378">Hydrolase</keyword>
<evidence type="ECO:0000256" key="4">
    <source>
        <dbReference type="ARBA" id="ARBA00022801"/>
    </source>
</evidence>
<dbReference type="InterPro" id="IPR002642">
    <property type="entry name" value="LysoPLipase_cat_dom"/>
</dbReference>
<feature type="compositionally biased region" description="Gly residues" evidence="10">
    <location>
        <begin position="642"/>
        <end position="668"/>
    </location>
</feature>
<evidence type="ECO:0000313" key="12">
    <source>
        <dbReference type="EMBL" id="OBR12539.1"/>
    </source>
</evidence>
<dbReference type="GO" id="GO:0004622">
    <property type="term" value="F:phosphatidylcholine lysophospholipase activity"/>
    <property type="evidence" value="ECO:0007669"/>
    <property type="project" value="UniProtKB-EC"/>
</dbReference>
<evidence type="ECO:0000256" key="7">
    <source>
        <dbReference type="ARBA" id="ARBA00023180"/>
    </source>
</evidence>
<dbReference type="GO" id="GO:0005829">
    <property type="term" value="C:cytosol"/>
    <property type="evidence" value="ECO:0007669"/>
    <property type="project" value="TreeGrafter"/>
</dbReference>
<keyword evidence="7" id="KW-0325">Glycoprotein</keyword>
<dbReference type="PROSITE" id="PS51210">
    <property type="entry name" value="PLA2C"/>
    <property type="match status" value="1"/>
</dbReference>
<gene>
    <name evidence="12" type="ORF">CH63R_04835</name>
</gene>
<evidence type="ECO:0000256" key="1">
    <source>
        <dbReference type="ARBA" id="ARBA00008780"/>
    </source>
</evidence>
<name>A0A1B7YKD9_COLHI</name>
<dbReference type="SUPFAM" id="SSF52151">
    <property type="entry name" value="FabD/lysophospholipase-like"/>
    <property type="match status" value="1"/>
</dbReference>
<dbReference type="KEGG" id="chig:CH63R_04835"/>
<accession>A0A1B7YKD9</accession>
<keyword evidence="6 8" id="KW-0443">Lipid metabolism</keyword>
<dbReference type="PANTHER" id="PTHR10728">
    <property type="entry name" value="CYTOSOLIC PHOSPHOLIPASE A2"/>
    <property type="match status" value="1"/>
</dbReference>
<evidence type="ECO:0000256" key="5">
    <source>
        <dbReference type="ARBA" id="ARBA00022963"/>
    </source>
</evidence>
<comment type="catalytic activity">
    <reaction evidence="9">
        <text>a 1-acyl-sn-glycero-3-phosphocholine + H2O = sn-glycerol 3-phosphocholine + a fatty acid + H(+)</text>
        <dbReference type="Rhea" id="RHEA:15177"/>
        <dbReference type="ChEBI" id="CHEBI:15377"/>
        <dbReference type="ChEBI" id="CHEBI:15378"/>
        <dbReference type="ChEBI" id="CHEBI:16870"/>
        <dbReference type="ChEBI" id="CHEBI:28868"/>
        <dbReference type="ChEBI" id="CHEBI:58168"/>
        <dbReference type="EC" id="3.1.1.5"/>
    </reaction>
</comment>
<evidence type="ECO:0000256" key="8">
    <source>
        <dbReference type="PROSITE-ProRule" id="PRU00555"/>
    </source>
</evidence>
<protein>
    <recommendedName>
        <fullName evidence="2 9">Lysophospholipase</fullName>
        <ecNumber evidence="2 9">3.1.1.5</ecNumber>
    </recommendedName>
</protein>
<dbReference type="Proteomes" id="UP000092177">
    <property type="component" value="Chromosome 3"/>
</dbReference>
<feature type="domain" description="PLA2c" evidence="11">
    <location>
        <begin position="38"/>
        <end position="607"/>
    </location>
</feature>
<dbReference type="AlphaFoldDB" id="A0A1B7YKD9"/>
<dbReference type="GO" id="GO:0004623">
    <property type="term" value="F:phospholipase A2 activity"/>
    <property type="evidence" value="ECO:0007669"/>
    <property type="project" value="TreeGrafter"/>
</dbReference>
<dbReference type="EMBL" id="LTAN01000003">
    <property type="protein sequence ID" value="OBR12539.1"/>
    <property type="molecule type" value="Genomic_DNA"/>
</dbReference>
<dbReference type="Gene3D" id="3.40.1090.10">
    <property type="entry name" value="Cytosolic phospholipase A2 catalytic domain"/>
    <property type="match status" value="1"/>
</dbReference>
<feature type="region of interest" description="Disordered" evidence="10">
    <location>
        <begin position="639"/>
        <end position="681"/>
    </location>
</feature>
<dbReference type="InterPro" id="IPR016035">
    <property type="entry name" value="Acyl_Trfase/lysoPLipase"/>
</dbReference>
<dbReference type="GeneID" id="28863917"/>
<proteinExistence type="inferred from homology"/>
<dbReference type="RefSeq" id="XP_018161056.1">
    <property type="nucleotide sequence ID" value="XM_018299810.1"/>
</dbReference>
<evidence type="ECO:0000259" key="11">
    <source>
        <dbReference type="PROSITE" id="PS51210"/>
    </source>
</evidence>
<comment type="similarity">
    <text evidence="1 9">Belongs to the lysophospholipase family.</text>
</comment>
<dbReference type="OrthoDB" id="4084751at2759"/>
<keyword evidence="13" id="KW-1185">Reference proteome</keyword>
<dbReference type="VEuPathDB" id="FungiDB:CH63R_04835"/>
<evidence type="ECO:0000256" key="9">
    <source>
        <dbReference type="RuleBase" id="RU362103"/>
    </source>
</evidence>
<evidence type="ECO:0000256" key="2">
    <source>
        <dbReference type="ARBA" id="ARBA00013274"/>
    </source>
</evidence>
<evidence type="ECO:0000256" key="10">
    <source>
        <dbReference type="SAM" id="MobiDB-lite"/>
    </source>
</evidence>